<keyword evidence="1" id="KW-0472">Membrane</keyword>
<proteinExistence type="predicted"/>
<organism evidence="2 3">
    <name type="scientific">Bradyrhizobium centrolobii</name>
    <dbReference type="NCBI Taxonomy" id="1505087"/>
    <lineage>
        <taxon>Bacteria</taxon>
        <taxon>Pseudomonadati</taxon>
        <taxon>Pseudomonadota</taxon>
        <taxon>Alphaproteobacteria</taxon>
        <taxon>Hyphomicrobiales</taxon>
        <taxon>Nitrobacteraceae</taxon>
        <taxon>Bradyrhizobium</taxon>
    </lineage>
</organism>
<dbReference type="AlphaFoldDB" id="A0A176YQC4"/>
<dbReference type="OrthoDB" id="8240288at2"/>
<feature type="transmembrane region" description="Helical" evidence="1">
    <location>
        <begin position="56"/>
        <end position="73"/>
    </location>
</feature>
<sequence length="85" mass="9515">MTDAERNQTGQRIALLARVSALFDRFGSTVPMAIAFLNGWPTEVQFYPHRQVGESWRLYLSLIIYQLAALALGRATSFARASLDP</sequence>
<name>A0A176YQC4_9BRAD</name>
<accession>A0A176YQC4</accession>
<comment type="caution">
    <text evidence="2">The sequence shown here is derived from an EMBL/GenBank/DDBJ whole genome shotgun (WGS) entry which is preliminary data.</text>
</comment>
<reference evidence="2 3" key="1">
    <citation type="submission" date="2016-03" db="EMBL/GenBank/DDBJ databases">
        <title>Draft Genome Sequence of the Strain BR 10245 (Bradyrhizobium sp.) isolated from nodules of Centrolobium paraense.</title>
        <authorList>
            <person name="Simoes-Araujo J.L.Sr."/>
            <person name="Barauna A.C."/>
            <person name="Silva K."/>
            <person name="Zilli J.E."/>
        </authorList>
    </citation>
    <scope>NUCLEOTIDE SEQUENCE [LARGE SCALE GENOMIC DNA]</scope>
    <source>
        <strain evidence="2 3">BR 10245</strain>
    </source>
</reference>
<keyword evidence="1" id="KW-0812">Transmembrane</keyword>
<gene>
    <name evidence="2" type="ORF">AYJ54_14890</name>
</gene>
<dbReference type="Proteomes" id="UP000076959">
    <property type="component" value="Unassembled WGS sequence"/>
</dbReference>
<keyword evidence="3" id="KW-1185">Reference proteome</keyword>
<dbReference type="EMBL" id="LUUB01000062">
    <property type="protein sequence ID" value="OAF08387.1"/>
    <property type="molecule type" value="Genomic_DNA"/>
</dbReference>
<evidence type="ECO:0000256" key="1">
    <source>
        <dbReference type="SAM" id="Phobius"/>
    </source>
</evidence>
<evidence type="ECO:0000313" key="2">
    <source>
        <dbReference type="EMBL" id="OAF08387.1"/>
    </source>
</evidence>
<keyword evidence="1" id="KW-1133">Transmembrane helix</keyword>
<evidence type="ECO:0000313" key="3">
    <source>
        <dbReference type="Proteomes" id="UP000076959"/>
    </source>
</evidence>
<dbReference type="RefSeq" id="WP_063701258.1">
    <property type="nucleotide sequence ID" value="NZ_LUUB01000062.1"/>
</dbReference>
<protein>
    <submittedName>
        <fullName evidence="2">Uncharacterized protein</fullName>
    </submittedName>
</protein>